<feature type="region of interest" description="Disordered" evidence="4">
    <location>
        <begin position="1"/>
        <end position="49"/>
    </location>
</feature>
<evidence type="ECO:0000256" key="2">
    <source>
        <dbReference type="ARBA" id="ARBA00023004"/>
    </source>
</evidence>
<dbReference type="NCBIfam" id="NF033668">
    <property type="entry name" value="rSAM_PA0069"/>
    <property type="match status" value="1"/>
</dbReference>
<evidence type="ECO:0000256" key="1">
    <source>
        <dbReference type="ARBA" id="ARBA00022723"/>
    </source>
</evidence>
<dbReference type="InterPro" id="IPR007197">
    <property type="entry name" value="rSAM"/>
</dbReference>
<name>A0A4R9LMY1_9LEPT</name>
<dbReference type="GO" id="GO:0046872">
    <property type="term" value="F:metal ion binding"/>
    <property type="evidence" value="ECO:0007669"/>
    <property type="project" value="UniProtKB-KW"/>
</dbReference>
<feature type="domain" description="Elp3/MiaA/NifB-like radical SAM core" evidence="6">
    <location>
        <begin position="69"/>
        <end position="294"/>
    </location>
</feature>
<dbReference type="InterPro" id="IPR058240">
    <property type="entry name" value="rSAM_sf"/>
</dbReference>
<dbReference type="InterPro" id="IPR040086">
    <property type="entry name" value="MJ0683-like"/>
</dbReference>
<dbReference type="Gene3D" id="3.80.30.30">
    <property type="match status" value="1"/>
</dbReference>
<keyword evidence="5" id="KW-0472">Membrane</keyword>
<keyword evidence="1" id="KW-0479">Metal-binding</keyword>
<dbReference type="InterPro" id="IPR006638">
    <property type="entry name" value="Elp3/MiaA/NifB-like_rSAM"/>
</dbReference>
<dbReference type="GO" id="GO:0003824">
    <property type="term" value="F:catalytic activity"/>
    <property type="evidence" value="ECO:0007669"/>
    <property type="project" value="InterPro"/>
</dbReference>
<feature type="compositionally biased region" description="Basic and acidic residues" evidence="4">
    <location>
        <begin position="1"/>
        <end position="12"/>
    </location>
</feature>
<keyword evidence="5" id="KW-1133">Transmembrane helix</keyword>
<evidence type="ECO:0000256" key="3">
    <source>
        <dbReference type="ARBA" id="ARBA00023014"/>
    </source>
</evidence>
<keyword evidence="2" id="KW-0408">Iron</keyword>
<dbReference type="OrthoDB" id="9785699at2"/>
<feature type="compositionally biased region" description="Basic and acidic residues" evidence="4">
    <location>
        <begin position="40"/>
        <end position="49"/>
    </location>
</feature>
<dbReference type="AlphaFoldDB" id="A0A4R9LMY1"/>
<keyword evidence="5" id="KW-0812">Transmembrane</keyword>
<keyword evidence="3" id="KW-0411">Iron-sulfur</keyword>
<dbReference type="EMBL" id="RQHV01000064">
    <property type="protein sequence ID" value="TGN06661.1"/>
    <property type="molecule type" value="Genomic_DNA"/>
</dbReference>
<evidence type="ECO:0000259" key="6">
    <source>
        <dbReference type="SMART" id="SM00729"/>
    </source>
</evidence>
<dbReference type="SFLD" id="SFLDS00029">
    <property type="entry name" value="Radical_SAM"/>
    <property type="match status" value="1"/>
</dbReference>
<dbReference type="PANTHER" id="PTHR43432:SF3">
    <property type="entry name" value="SLR0285 PROTEIN"/>
    <property type="match status" value="1"/>
</dbReference>
<evidence type="ECO:0000313" key="7">
    <source>
        <dbReference type="EMBL" id="TGN06661.1"/>
    </source>
</evidence>
<proteinExistence type="predicted"/>
<protein>
    <submittedName>
        <fullName evidence="7">PA0069 family radical SAM protein</fullName>
    </submittedName>
</protein>
<dbReference type="RefSeq" id="WP_135765962.1">
    <property type="nucleotide sequence ID" value="NZ_RQHV01000064.1"/>
</dbReference>
<keyword evidence="8" id="KW-1185">Reference proteome</keyword>
<evidence type="ECO:0000256" key="4">
    <source>
        <dbReference type="SAM" id="MobiDB-lite"/>
    </source>
</evidence>
<sequence>MDVGGKKTEQPKPRRGTFSSIPGRFTTVLREDWEEDRSPEEESSHNKTEFFSEFPKTLITSNNSPDIPHGSSINPYKGCEHGCIYCFARPNHSYVDLSPGIDFESKIFIKQNVEEVLIKDLKRRKGKVEPILLGTATDPYQPIERKTGNTRKILKTCLEFGQPVEIITKSSLILKDLDILSEMAKLNLIQVCVSVTTLNKELWSKLEPRTASPNKRMEAIAGLSHAGIPIILMFAPVIPFLNDHEMESIVRLGKENGISFAVMILVRLPYEVAPLFEGWLSEHYPLKKDKVLGLIRDTREGKLYQSDFKQRMTGTGNYADLLRARFRLIRKQTGLTGGPKILETALFHIPEKFQIKTKKGEKTLPGLF</sequence>
<reference evidence="7" key="1">
    <citation type="journal article" date="2019" name="PLoS Negl. Trop. Dis.">
        <title>Revisiting the worldwide diversity of Leptospira species in the environment.</title>
        <authorList>
            <person name="Vincent A.T."/>
            <person name="Schiettekatte O."/>
            <person name="Bourhy P."/>
            <person name="Veyrier F.J."/>
            <person name="Picardeau M."/>
        </authorList>
    </citation>
    <scope>NUCLEOTIDE SEQUENCE [LARGE SCALE GENOMIC DNA]</scope>
    <source>
        <strain evidence="7">201400974</strain>
    </source>
</reference>
<dbReference type="SUPFAM" id="SSF102114">
    <property type="entry name" value="Radical SAM enzymes"/>
    <property type="match status" value="1"/>
</dbReference>
<comment type="caution">
    <text evidence="7">The sequence shown here is derived from an EMBL/GenBank/DDBJ whole genome shotgun (WGS) entry which is preliminary data.</text>
</comment>
<accession>A0A4R9LMY1</accession>
<dbReference type="PANTHER" id="PTHR43432">
    <property type="entry name" value="SLR0285 PROTEIN"/>
    <property type="match status" value="1"/>
</dbReference>
<dbReference type="SFLD" id="SFLDG01084">
    <property type="entry name" value="Uncharacterised_Radical_SAM_Su"/>
    <property type="match status" value="1"/>
</dbReference>
<dbReference type="GO" id="GO:0051536">
    <property type="term" value="F:iron-sulfur cluster binding"/>
    <property type="evidence" value="ECO:0007669"/>
    <property type="project" value="UniProtKB-KW"/>
</dbReference>
<dbReference type="SMART" id="SM00729">
    <property type="entry name" value="Elp3"/>
    <property type="match status" value="1"/>
</dbReference>
<feature type="transmembrane region" description="Helical" evidence="5">
    <location>
        <begin position="219"/>
        <end position="238"/>
    </location>
</feature>
<dbReference type="Proteomes" id="UP000298264">
    <property type="component" value="Unassembled WGS sequence"/>
</dbReference>
<dbReference type="CDD" id="cd01335">
    <property type="entry name" value="Radical_SAM"/>
    <property type="match status" value="1"/>
</dbReference>
<gene>
    <name evidence="7" type="ORF">EHS11_18980</name>
</gene>
<evidence type="ECO:0000256" key="5">
    <source>
        <dbReference type="SAM" id="Phobius"/>
    </source>
</evidence>
<dbReference type="Pfam" id="PF04055">
    <property type="entry name" value="Radical_SAM"/>
    <property type="match status" value="1"/>
</dbReference>
<organism evidence="7 8">
    <name type="scientific">Leptospira ilyithenensis</name>
    <dbReference type="NCBI Taxonomy" id="2484901"/>
    <lineage>
        <taxon>Bacteria</taxon>
        <taxon>Pseudomonadati</taxon>
        <taxon>Spirochaetota</taxon>
        <taxon>Spirochaetia</taxon>
        <taxon>Leptospirales</taxon>
        <taxon>Leptospiraceae</taxon>
        <taxon>Leptospira</taxon>
    </lineage>
</organism>
<evidence type="ECO:0000313" key="8">
    <source>
        <dbReference type="Proteomes" id="UP000298264"/>
    </source>
</evidence>